<evidence type="ECO:0000256" key="1">
    <source>
        <dbReference type="SAM" id="Phobius"/>
    </source>
</evidence>
<proteinExistence type="predicted"/>
<feature type="transmembrane region" description="Helical" evidence="1">
    <location>
        <begin position="188"/>
        <end position="209"/>
    </location>
</feature>
<sequence>MANTTELPNPFTPLAFLEPAVANAFEVSRYLFAGTLGASASQLSLEHNSQSTAQAYIWDIALNLGNDCALLFRHRIGFPTVVYFLSRAFTLSYILTSFVFQVAAVKDCEALQHVLGVSVLLGQTATSMLFLLRAAAVWHSNKIALATFSLLWIGVIGANITVPVEVRGVHIGPTLHCINSALPQNLEVVGIMSLIYDTVIFFAISYRIISYTVDADSSRDLIRAFFGRGQLSKLSLTLIQSGQQFYLVAMCTNIIVLVLLWLPVSEIYKGMITIPAIAIINAMACLVFRKTKFGIVSADGTTRATSIDFGVTENQRSMTQEYRTTELPGTTNSVGENSLPQGVPISAELGHGIVAHPEPLKIQILV</sequence>
<evidence type="ECO:0000313" key="3">
    <source>
        <dbReference type="Proteomes" id="UP000623467"/>
    </source>
</evidence>
<keyword evidence="1" id="KW-0812">Transmembrane</keyword>
<evidence type="ECO:0000313" key="2">
    <source>
        <dbReference type="EMBL" id="KAF7354710.1"/>
    </source>
</evidence>
<feature type="transmembrane region" description="Helical" evidence="1">
    <location>
        <begin position="245"/>
        <end position="264"/>
    </location>
</feature>
<feature type="transmembrane region" description="Helical" evidence="1">
    <location>
        <begin position="143"/>
        <end position="162"/>
    </location>
</feature>
<protein>
    <submittedName>
        <fullName evidence="2">Uncharacterized protein</fullName>
    </submittedName>
</protein>
<accession>A0A8H6YAV3</accession>
<name>A0A8H6YAV3_9AGAR</name>
<gene>
    <name evidence="2" type="ORF">MSAN_01384800</name>
</gene>
<dbReference type="EMBL" id="JACAZH010000011">
    <property type="protein sequence ID" value="KAF7354710.1"/>
    <property type="molecule type" value="Genomic_DNA"/>
</dbReference>
<dbReference type="AlphaFoldDB" id="A0A8H6YAV3"/>
<keyword evidence="1" id="KW-0472">Membrane</keyword>
<organism evidence="2 3">
    <name type="scientific">Mycena sanguinolenta</name>
    <dbReference type="NCBI Taxonomy" id="230812"/>
    <lineage>
        <taxon>Eukaryota</taxon>
        <taxon>Fungi</taxon>
        <taxon>Dikarya</taxon>
        <taxon>Basidiomycota</taxon>
        <taxon>Agaricomycotina</taxon>
        <taxon>Agaricomycetes</taxon>
        <taxon>Agaricomycetidae</taxon>
        <taxon>Agaricales</taxon>
        <taxon>Marasmiineae</taxon>
        <taxon>Mycenaceae</taxon>
        <taxon>Mycena</taxon>
    </lineage>
</organism>
<feature type="transmembrane region" description="Helical" evidence="1">
    <location>
        <begin position="270"/>
        <end position="288"/>
    </location>
</feature>
<keyword evidence="3" id="KW-1185">Reference proteome</keyword>
<feature type="transmembrane region" description="Helical" evidence="1">
    <location>
        <begin position="110"/>
        <end position="131"/>
    </location>
</feature>
<keyword evidence="1" id="KW-1133">Transmembrane helix</keyword>
<feature type="transmembrane region" description="Helical" evidence="1">
    <location>
        <begin position="81"/>
        <end position="104"/>
    </location>
</feature>
<comment type="caution">
    <text evidence="2">The sequence shown here is derived from an EMBL/GenBank/DDBJ whole genome shotgun (WGS) entry which is preliminary data.</text>
</comment>
<reference evidence="2" key="1">
    <citation type="submission" date="2020-05" db="EMBL/GenBank/DDBJ databases">
        <title>Mycena genomes resolve the evolution of fungal bioluminescence.</title>
        <authorList>
            <person name="Tsai I.J."/>
        </authorList>
    </citation>
    <scope>NUCLEOTIDE SEQUENCE</scope>
    <source>
        <strain evidence="2">160909Yilan</strain>
    </source>
</reference>
<dbReference type="OrthoDB" id="3038990at2759"/>
<dbReference type="Proteomes" id="UP000623467">
    <property type="component" value="Unassembled WGS sequence"/>
</dbReference>